<dbReference type="CDD" id="cd17359">
    <property type="entry name" value="MFS_XylE_like"/>
    <property type="match status" value="1"/>
</dbReference>
<evidence type="ECO:0000256" key="5">
    <source>
        <dbReference type="ARBA" id="ARBA00022692"/>
    </source>
</evidence>
<feature type="transmembrane region" description="Helical" evidence="9">
    <location>
        <begin position="183"/>
        <end position="203"/>
    </location>
</feature>
<keyword evidence="12" id="KW-1185">Reference proteome</keyword>
<evidence type="ECO:0000256" key="7">
    <source>
        <dbReference type="ARBA" id="ARBA00023136"/>
    </source>
</evidence>
<dbReference type="NCBIfam" id="TIGR00879">
    <property type="entry name" value="SP"/>
    <property type="match status" value="1"/>
</dbReference>
<name>A0A852YMQ5_9MICO</name>
<evidence type="ECO:0000256" key="4">
    <source>
        <dbReference type="ARBA" id="ARBA00022475"/>
    </source>
</evidence>
<dbReference type="PANTHER" id="PTHR48023">
    <property type="entry name" value="D-XYLOSE-PROTON SYMPORTER-LIKE 2"/>
    <property type="match status" value="1"/>
</dbReference>
<dbReference type="Gene3D" id="1.20.1250.20">
    <property type="entry name" value="MFS general substrate transporter like domains"/>
    <property type="match status" value="1"/>
</dbReference>
<feature type="transmembrane region" description="Helical" evidence="9">
    <location>
        <begin position="154"/>
        <end position="177"/>
    </location>
</feature>
<feature type="domain" description="Major facilitator superfamily (MFS) profile" evidence="10">
    <location>
        <begin position="27"/>
        <end position="455"/>
    </location>
</feature>
<evidence type="ECO:0000256" key="2">
    <source>
        <dbReference type="ARBA" id="ARBA00010992"/>
    </source>
</evidence>
<dbReference type="PROSITE" id="PS00217">
    <property type="entry name" value="SUGAR_TRANSPORT_2"/>
    <property type="match status" value="1"/>
</dbReference>
<feature type="transmembrane region" description="Helical" evidence="9">
    <location>
        <begin position="400"/>
        <end position="420"/>
    </location>
</feature>
<dbReference type="InterPro" id="IPR005829">
    <property type="entry name" value="Sugar_transporter_CS"/>
</dbReference>
<feature type="transmembrane region" description="Helical" evidence="9">
    <location>
        <begin position="426"/>
        <end position="448"/>
    </location>
</feature>
<dbReference type="Pfam" id="PF00083">
    <property type="entry name" value="Sugar_tr"/>
    <property type="match status" value="1"/>
</dbReference>
<dbReference type="GO" id="GO:0005886">
    <property type="term" value="C:plasma membrane"/>
    <property type="evidence" value="ECO:0007669"/>
    <property type="project" value="UniProtKB-SubCell"/>
</dbReference>
<dbReference type="InterPro" id="IPR050820">
    <property type="entry name" value="MFS_Sugar_Transporter"/>
</dbReference>
<evidence type="ECO:0000256" key="3">
    <source>
        <dbReference type="ARBA" id="ARBA00022448"/>
    </source>
</evidence>
<evidence type="ECO:0000313" key="12">
    <source>
        <dbReference type="Proteomes" id="UP000553888"/>
    </source>
</evidence>
<dbReference type="SUPFAM" id="SSF103473">
    <property type="entry name" value="MFS general substrate transporter"/>
    <property type="match status" value="1"/>
</dbReference>
<comment type="subcellular location">
    <subcellularLocation>
        <location evidence="1">Cell membrane</location>
        <topology evidence="1">Multi-pass membrane protein</topology>
    </subcellularLocation>
</comment>
<feature type="transmembrane region" description="Helical" evidence="9">
    <location>
        <begin position="21"/>
        <end position="40"/>
    </location>
</feature>
<dbReference type="PANTHER" id="PTHR48023:SF4">
    <property type="entry name" value="D-XYLOSE-PROTON SYMPORTER-LIKE 2"/>
    <property type="match status" value="1"/>
</dbReference>
<dbReference type="GO" id="GO:1904659">
    <property type="term" value="P:D-glucose transmembrane transport"/>
    <property type="evidence" value="ECO:0007669"/>
    <property type="project" value="TreeGrafter"/>
</dbReference>
<proteinExistence type="inferred from homology"/>
<evidence type="ECO:0000256" key="9">
    <source>
        <dbReference type="SAM" id="Phobius"/>
    </source>
</evidence>
<dbReference type="AlphaFoldDB" id="A0A852YMQ5"/>
<keyword evidence="3 8" id="KW-0813">Transport</keyword>
<dbReference type="InterPro" id="IPR036259">
    <property type="entry name" value="MFS_trans_sf"/>
</dbReference>
<feature type="transmembrane region" description="Helical" evidence="9">
    <location>
        <begin position="60"/>
        <end position="81"/>
    </location>
</feature>
<dbReference type="PROSITE" id="PS50850">
    <property type="entry name" value="MFS"/>
    <property type="match status" value="1"/>
</dbReference>
<dbReference type="GO" id="GO:0022857">
    <property type="term" value="F:transmembrane transporter activity"/>
    <property type="evidence" value="ECO:0007669"/>
    <property type="project" value="InterPro"/>
</dbReference>
<evidence type="ECO:0000313" key="11">
    <source>
        <dbReference type="EMBL" id="NYG98505.1"/>
    </source>
</evidence>
<feature type="transmembrane region" description="Helical" evidence="9">
    <location>
        <begin position="335"/>
        <end position="357"/>
    </location>
</feature>
<comment type="similarity">
    <text evidence="2 8">Belongs to the major facilitator superfamily. Sugar transporter (TC 2.A.1.1) family.</text>
</comment>
<feature type="transmembrane region" description="Helical" evidence="9">
    <location>
        <begin position="303"/>
        <end position="323"/>
    </location>
</feature>
<feature type="transmembrane region" description="Helical" evidence="9">
    <location>
        <begin position="118"/>
        <end position="142"/>
    </location>
</feature>
<feature type="transmembrane region" description="Helical" evidence="9">
    <location>
        <begin position="93"/>
        <end position="112"/>
    </location>
</feature>
<keyword evidence="6 9" id="KW-1133">Transmembrane helix</keyword>
<dbReference type="InterPro" id="IPR003663">
    <property type="entry name" value="Sugar/inositol_transpt"/>
</dbReference>
<accession>A0A852YMQ5</accession>
<reference evidence="11 12" key="1">
    <citation type="submission" date="2020-07" db="EMBL/GenBank/DDBJ databases">
        <title>Sequencing the genomes of 1000 actinobacteria strains.</title>
        <authorList>
            <person name="Klenk H.-P."/>
        </authorList>
    </citation>
    <scope>NUCLEOTIDE SEQUENCE [LARGE SCALE GENOMIC DNA]</scope>
    <source>
        <strain evidence="11 12">DSM 23141</strain>
    </source>
</reference>
<organism evidence="11 12">
    <name type="scientific">Schumannella luteola</name>
    <dbReference type="NCBI Taxonomy" id="472059"/>
    <lineage>
        <taxon>Bacteria</taxon>
        <taxon>Bacillati</taxon>
        <taxon>Actinomycetota</taxon>
        <taxon>Actinomycetes</taxon>
        <taxon>Micrococcales</taxon>
        <taxon>Microbacteriaceae</taxon>
        <taxon>Schumannella</taxon>
    </lineage>
</organism>
<dbReference type="EMBL" id="JACBZY010000001">
    <property type="protein sequence ID" value="NYG98505.1"/>
    <property type="molecule type" value="Genomic_DNA"/>
</dbReference>
<dbReference type="PROSITE" id="PS00216">
    <property type="entry name" value="SUGAR_TRANSPORT_1"/>
    <property type="match status" value="1"/>
</dbReference>
<evidence type="ECO:0000259" key="10">
    <source>
        <dbReference type="PROSITE" id="PS50850"/>
    </source>
</evidence>
<dbReference type="RefSeq" id="WP_179566015.1">
    <property type="nucleotide sequence ID" value="NZ_JACBZY010000001.1"/>
</dbReference>
<dbReference type="InterPro" id="IPR005828">
    <property type="entry name" value="MFS_sugar_transport-like"/>
</dbReference>
<keyword evidence="5 9" id="KW-0812">Transmembrane</keyword>
<keyword evidence="7 9" id="KW-0472">Membrane</keyword>
<evidence type="ECO:0000256" key="8">
    <source>
        <dbReference type="RuleBase" id="RU003346"/>
    </source>
</evidence>
<dbReference type="InterPro" id="IPR047984">
    <property type="entry name" value="XylE-like"/>
</dbReference>
<evidence type="ECO:0000256" key="6">
    <source>
        <dbReference type="ARBA" id="ARBA00022989"/>
    </source>
</evidence>
<feature type="transmembrane region" description="Helical" evidence="9">
    <location>
        <begin position="363"/>
        <end position="388"/>
    </location>
</feature>
<dbReference type="Proteomes" id="UP000553888">
    <property type="component" value="Unassembled WGS sequence"/>
</dbReference>
<dbReference type="PRINTS" id="PR00171">
    <property type="entry name" value="SUGRTRNSPORT"/>
</dbReference>
<gene>
    <name evidence="11" type="ORF">BJ979_001131</name>
</gene>
<protein>
    <submittedName>
        <fullName evidence="11">Sugar porter (SP) family MFS transporter</fullName>
    </submittedName>
</protein>
<sequence>MSTPLTRMATSLPPLTPGPHSRRLGVVAVVATFGGLLFGYDTGVVNGALEPMKHELGLTPLTEGIVTSSLLIGAAIGAMLGGRLSDAYGRRRLVVWLAVLFFVATLGCVVSPTAGVLIAARFVLGLAVGGASVTVPVFLAEISPTERRGGITGLNEVVIVFGQFLAFVVNAIIGNLWGEGDGVWRVMLSVAALPAIALFIGMLRMPESPRWLLSKGRRDEALAVLKQVRSEERAVAEIAEVERLAADEAESKLGSWRSLRLPWVRRIVLIGIGLAIAQQFTGINSIMFYGSQLLITAGFEADAALIANVANGVVSVGAMLIGLKLIQIIPRRKLLIGGFVGITTVHLLVGAFSLVLPDGPVRAYTILGLVILFVACMQATLGLTVWVMLAEIFPLKIRGFAIGVSVLFLWVTNALVAFAFPSVVAGVGISSTFFIFAGLGVASIVFIATQVPETHGRSLEKLESDISTGAIFLERS</sequence>
<keyword evidence="4" id="KW-1003">Cell membrane</keyword>
<feature type="transmembrane region" description="Helical" evidence="9">
    <location>
        <begin position="267"/>
        <end position="291"/>
    </location>
</feature>
<comment type="caution">
    <text evidence="11">The sequence shown here is derived from an EMBL/GenBank/DDBJ whole genome shotgun (WGS) entry which is preliminary data.</text>
</comment>
<dbReference type="InterPro" id="IPR020846">
    <property type="entry name" value="MFS_dom"/>
</dbReference>
<evidence type="ECO:0000256" key="1">
    <source>
        <dbReference type="ARBA" id="ARBA00004651"/>
    </source>
</evidence>